<dbReference type="EC" id="3.6.1.66" evidence="10"/>
<evidence type="ECO:0000256" key="3">
    <source>
        <dbReference type="ARBA" id="ARBA00022723"/>
    </source>
</evidence>
<dbReference type="GO" id="GO:0005829">
    <property type="term" value="C:cytosol"/>
    <property type="evidence" value="ECO:0007669"/>
    <property type="project" value="TreeGrafter"/>
</dbReference>
<comment type="catalytic activity">
    <reaction evidence="9 10">
        <text>XTP + H2O = XMP + diphosphate + H(+)</text>
        <dbReference type="Rhea" id="RHEA:28610"/>
        <dbReference type="ChEBI" id="CHEBI:15377"/>
        <dbReference type="ChEBI" id="CHEBI:15378"/>
        <dbReference type="ChEBI" id="CHEBI:33019"/>
        <dbReference type="ChEBI" id="CHEBI:57464"/>
        <dbReference type="ChEBI" id="CHEBI:61314"/>
        <dbReference type="EC" id="3.6.1.66"/>
    </reaction>
</comment>
<dbReference type="SUPFAM" id="SSF52972">
    <property type="entry name" value="ITPase-like"/>
    <property type="match status" value="1"/>
</dbReference>
<feature type="binding site" evidence="10">
    <location>
        <begin position="207"/>
        <end position="208"/>
    </location>
    <ligand>
        <name>substrate</name>
    </ligand>
</feature>
<dbReference type="Pfam" id="PF01725">
    <property type="entry name" value="Ham1p_like"/>
    <property type="match status" value="1"/>
</dbReference>
<feature type="binding site" evidence="10">
    <location>
        <position position="81"/>
    </location>
    <ligand>
        <name>substrate</name>
    </ligand>
</feature>
<dbReference type="Proteomes" id="UP000294881">
    <property type="component" value="Unassembled WGS sequence"/>
</dbReference>
<keyword evidence="4 10" id="KW-0547">Nucleotide-binding</keyword>
<evidence type="ECO:0000313" key="11">
    <source>
        <dbReference type="EMBL" id="TCO14742.1"/>
    </source>
</evidence>
<name>A0A4R2GVP8_9HYPH</name>
<evidence type="ECO:0000256" key="2">
    <source>
        <dbReference type="ARBA" id="ARBA00011738"/>
    </source>
</evidence>
<dbReference type="GO" id="GO:0036222">
    <property type="term" value="F:XTP diphosphatase activity"/>
    <property type="evidence" value="ECO:0007669"/>
    <property type="project" value="UniProtKB-UniRule"/>
</dbReference>
<dbReference type="InterPro" id="IPR020922">
    <property type="entry name" value="dITP/XTP_pyrophosphatase"/>
</dbReference>
<dbReference type="GO" id="GO:0036220">
    <property type="term" value="F:ITP diphosphatase activity"/>
    <property type="evidence" value="ECO:0007669"/>
    <property type="project" value="UniProtKB-UniRule"/>
</dbReference>
<evidence type="ECO:0000256" key="7">
    <source>
        <dbReference type="ARBA" id="ARBA00023080"/>
    </source>
</evidence>
<comment type="caution">
    <text evidence="11">The sequence shown here is derived from an EMBL/GenBank/DDBJ whole genome shotgun (WGS) entry which is preliminary data.</text>
</comment>
<protein>
    <recommendedName>
        <fullName evidence="10">dITP/XTP pyrophosphatase</fullName>
        <ecNumber evidence="10">3.6.1.66</ecNumber>
    </recommendedName>
    <alternativeName>
        <fullName evidence="10">Non-canonical purine NTP pyrophosphatase</fullName>
    </alternativeName>
    <alternativeName>
        <fullName evidence="10">Non-standard purine NTP pyrophosphatase</fullName>
    </alternativeName>
    <alternativeName>
        <fullName evidence="10">Nucleoside-triphosphate diphosphatase</fullName>
    </alternativeName>
    <alternativeName>
        <fullName evidence="10">Nucleoside-triphosphate pyrophosphatase</fullName>
        <shortName evidence="10">NTPase</shortName>
    </alternativeName>
</protein>
<dbReference type="GO" id="GO:0046872">
    <property type="term" value="F:metal ion binding"/>
    <property type="evidence" value="ECO:0007669"/>
    <property type="project" value="UniProtKB-KW"/>
</dbReference>
<feature type="active site" description="Proton acceptor" evidence="10">
    <location>
        <position position="80"/>
    </location>
</feature>
<dbReference type="Gene3D" id="3.90.950.10">
    <property type="match status" value="1"/>
</dbReference>
<feature type="binding site" evidence="10">
    <location>
        <begin position="19"/>
        <end position="24"/>
    </location>
    <ligand>
        <name>substrate</name>
    </ligand>
</feature>
<dbReference type="GO" id="GO:0000166">
    <property type="term" value="F:nucleotide binding"/>
    <property type="evidence" value="ECO:0007669"/>
    <property type="project" value="UniProtKB-KW"/>
</dbReference>
<comment type="catalytic activity">
    <reaction evidence="10">
        <text>ITP + H2O = IMP + diphosphate + H(+)</text>
        <dbReference type="Rhea" id="RHEA:29399"/>
        <dbReference type="ChEBI" id="CHEBI:15377"/>
        <dbReference type="ChEBI" id="CHEBI:15378"/>
        <dbReference type="ChEBI" id="CHEBI:33019"/>
        <dbReference type="ChEBI" id="CHEBI:58053"/>
        <dbReference type="ChEBI" id="CHEBI:61402"/>
        <dbReference type="EC" id="3.6.1.66"/>
    </reaction>
</comment>
<dbReference type="GO" id="GO:0009117">
    <property type="term" value="P:nucleotide metabolic process"/>
    <property type="evidence" value="ECO:0007669"/>
    <property type="project" value="UniProtKB-KW"/>
</dbReference>
<feature type="binding site" evidence="10">
    <location>
        <position position="51"/>
    </location>
    <ligand>
        <name>Mg(2+)</name>
        <dbReference type="ChEBI" id="CHEBI:18420"/>
    </ligand>
</feature>
<dbReference type="GO" id="GO:0035870">
    <property type="term" value="F:dITP diphosphatase activity"/>
    <property type="evidence" value="ECO:0007669"/>
    <property type="project" value="UniProtKB-UniRule"/>
</dbReference>
<organism evidence="11 12">
    <name type="scientific">Camelimonas lactis</name>
    <dbReference type="NCBI Taxonomy" id="659006"/>
    <lineage>
        <taxon>Bacteria</taxon>
        <taxon>Pseudomonadati</taxon>
        <taxon>Pseudomonadota</taxon>
        <taxon>Alphaproteobacteria</taxon>
        <taxon>Hyphomicrobiales</taxon>
        <taxon>Chelatococcaceae</taxon>
        <taxon>Camelimonas</taxon>
    </lineage>
</organism>
<keyword evidence="12" id="KW-1185">Reference proteome</keyword>
<sequence>MSTPMNAARRLSGKVVIATHNPGKLVEMRELLAPFGVAAVSAGELGLAEPEETGTTFAENAAIKAHAAAKASGLPALADDSGICVAALDGAPGIFSARWGGPSKDFPGAMARINDELNLRGVGPDDGRRGHFVSALVVAWPDGAEALFEGRVFGDLVWPPRGDRGFGYDPIFRPDGHELTFGEMDSDAKHSVDWDAAAQGGAGGLSHRARAFVTLAKALLQKA</sequence>
<keyword evidence="5 10" id="KW-0378">Hydrolase</keyword>
<dbReference type="PANTHER" id="PTHR11067">
    <property type="entry name" value="INOSINE TRIPHOSPHATE PYROPHOSPHATASE/HAM1 PROTEIN"/>
    <property type="match status" value="1"/>
</dbReference>
<evidence type="ECO:0000256" key="4">
    <source>
        <dbReference type="ARBA" id="ARBA00022741"/>
    </source>
</evidence>
<proteinExistence type="inferred from homology"/>
<comment type="catalytic activity">
    <reaction evidence="8 10">
        <text>dITP + H2O = dIMP + diphosphate + H(+)</text>
        <dbReference type="Rhea" id="RHEA:28342"/>
        <dbReference type="ChEBI" id="CHEBI:15377"/>
        <dbReference type="ChEBI" id="CHEBI:15378"/>
        <dbReference type="ChEBI" id="CHEBI:33019"/>
        <dbReference type="ChEBI" id="CHEBI:61194"/>
        <dbReference type="ChEBI" id="CHEBI:61382"/>
        <dbReference type="EC" id="3.6.1.66"/>
    </reaction>
</comment>
<evidence type="ECO:0000256" key="6">
    <source>
        <dbReference type="ARBA" id="ARBA00022842"/>
    </source>
</evidence>
<comment type="subunit">
    <text evidence="2 10">Homodimer.</text>
</comment>
<dbReference type="InterPro" id="IPR002637">
    <property type="entry name" value="RdgB/HAM1"/>
</dbReference>
<accession>A0A4R2GVP8</accession>
<reference evidence="11 12" key="1">
    <citation type="submission" date="2019-03" db="EMBL/GenBank/DDBJ databases">
        <title>Genomic Encyclopedia of Type Strains, Phase IV (KMG-IV): sequencing the most valuable type-strain genomes for metagenomic binning, comparative biology and taxonomic classification.</title>
        <authorList>
            <person name="Goeker M."/>
        </authorList>
    </citation>
    <scope>NUCLEOTIDE SEQUENCE [LARGE SCALE GENOMIC DNA]</scope>
    <source>
        <strain evidence="11 12">DSM 22958</strain>
    </source>
</reference>
<dbReference type="PANTHER" id="PTHR11067:SF9">
    <property type="entry name" value="INOSINE TRIPHOSPHATE PYROPHOSPHATASE"/>
    <property type="match status" value="1"/>
</dbReference>
<dbReference type="HAMAP" id="MF_01405">
    <property type="entry name" value="Non_canon_purine_NTPase"/>
    <property type="match status" value="1"/>
</dbReference>
<feature type="binding site" evidence="10">
    <location>
        <position position="189"/>
    </location>
    <ligand>
        <name>substrate</name>
    </ligand>
</feature>
<evidence type="ECO:0000313" key="12">
    <source>
        <dbReference type="Proteomes" id="UP000294881"/>
    </source>
</evidence>
<evidence type="ECO:0000256" key="9">
    <source>
        <dbReference type="ARBA" id="ARBA00052017"/>
    </source>
</evidence>
<keyword evidence="3 10" id="KW-0479">Metal-binding</keyword>
<evidence type="ECO:0000256" key="1">
    <source>
        <dbReference type="ARBA" id="ARBA00008023"/>
    </source>
</evidence>
<dbReference type="EMBL" id="SLWL01000003">
    <property type="protein sequence ID" value="TCO14742.1"/>
    <property type="molecule type" value="Genomic_DNA"/>
</dbReference>
<evidence type="ECO:0000256" key="8">
    <source>
        <dbReference type="ARBA" id="ARBA00051875"/>
    </source>
</evidence>
<dbReference type="InterPro" id="IPR029001">
    <property type="entry name" value="ITPase-like_fam"/>
</dbReference>
<keyword evidence="6 10" id="KW-0460">Magnesium</keyword>
<dbReference type="AlphaFoldDB" id="A0A4R2GVP8"/>
<dbReference type="FunFam" id="3.90.950.10:FF:000001">
    <property type="entry name" value="dITP/XTP pyrophosphatase"/>
    <property type="match status" value="1"/>
</dbReference>
<gene>
    <name evidence="11" type="ORF">EV666_103250</name>
</gene>
<evidence type="ECO:0000256" key="10">
    <source>
        <dbReference type="HAMAP-Rule" id="MF_01405"/>
    </source>
</evidence>
<comment type="similarity">
    <text evidence="1 10">Belongs to the HAM1 NTPase family.</text>
</comment>
<evidence type="ECO:0000256" key="5">
    <source>
        <dbReference type="ARBA" id="ARBA00022801"/>
    </source>
</evidence>
<dbReference type="CDD" id="cd00515">
    <property type="entry name" value="HAM1"/>
    <property type="match status" value="1"/>
</dbReference>
<comment type="function">
    <text evidence="10">Pyrophosphatase that catalyzes the hydrolysis of nucleoside triphosphates to their monophosphate derivatives, with a high preference for the non-canonical purine nucleotides XTP (xanthosine triphosphate), dITP (deoxyinosine triphosphate) and ITP. Seems to function as a house-cleaning enzyme that removes non-canonical purine nucleotides from the nucleotide pool, thus preventing their incorporation into DNA/RNA and avoiding chromosomal lesions.</text>
</comment>
<dbReference type="GO" id="GO:0009146">
    <property type="term" value="P:purine nucleoside triphosphate catabolic process"/>
    <property type="evidence" value="ECO:0007669"/>
    <property type="project" value="UniProtKB-UniRule"/>
</dbReference>
<comment type="cofactor">
    <cofactor evidence="10">
        <name>Mg(2+)</name>
        <dbReference type="ChEBI" id="CHEBI:18420"/>
    </cofactor>
    <text evidence="10">Binds 1 Mg(2+) ion per subunit.</text>
</comment>
<dbReference type="GO" id="GO:0017111">
    <property type="term" value="F:ribonucleoside triphosphate phosphatase activity"/>
    <property type="evidence" value="ECO:0007669"/>
    <property type="project" value="InterPro"/>
</dbReference>
<feature type="binding site" evidence="10">
    <location>
        <position position="80"/>
    </location>
    <ligand>
        <name>Mg(2+)</name>
        <dbReference type="ChEBI" id="CHEBI:18420"/>
    </ligand>
</feature>
<feature type="binding site" evidence="10">
    <location>
        <begin position="166"/>
        <end position="169"/>
    </location>
    <ligand>
        <name>substrate</name>
    </ligand>
</feature>
<keyword evidence="7 10" id="KW-0546">Nucleotide metabolism</keyword>